<evidence type="ECO:0000313" key="1">
    <source>
        <dbReference type="EMBL" id="GIF00598.1"/>
    </source>
</evidence>
<keyword evidence="2" id="KW-1185">Reference proteome</keyword>
<proteinExistence type="predicted"/>
<reference evidence="1" key="1">
    <citation type="submission" date="2021-01" db="EMBL/GenBank/DDBJ databases">
        <title>Whole genome shotgun sequence of Actinoplanes rishiriensis NBRC 108556.</title>
        <authorList>
            <person name="Komaki H."/>
            <person name="Tamura T."/>
        </authorList>
    </citation>
    <scope>NUCLEOTIDE SEQUENCE</scope>
    <source>
        <strain evidence="1">NBRC 108556</strain>
    </source>
</reference>
<protein>
    <submittedName>
        <fullName evidence="1">Uncharacterized protein</fullName>
    </submittedName>
</protein>
<comment type="caution">
    <text evidence="1">The sequence shown here is derived from an EMBL/GenBank/DDBJ whole genome shotgun (WGS) entry which is preliminary data.</text>
</comment>
<evidence type="ECO:0000313" key="2">
    <source>
        <dbReference type="Proteomes" id="UP000636960"/>
    </source>
</evidence>
<dbReference type="AlphaFoldDB" id="A0A919N2K4"/>
<organism evidence="1 2">
    <name type="scientific">Paractinoplanes rishiriensis</name>
    <dbReference type="NCBI Taxonomy" id="1050105"/>
    <lineage>
        <taxon>Bacteria</taxon>
        <taxon>Bacillati</taxon>
        <taxon>Actinomycetota</taxon>
        <taxon>Actinomycetes</taxon>
        <taxon>Micromonosporales</taxon>
        <taxon>Micromonosporaceae</taxon>
        <taxon>Paractinoplanes</taxon>
    </lineage>
</organism>
<accession>A0A919N2K4</accession>
<dbReference type="Proteomes" id="UP000636960">
    <property type="component" value="Unassembled WGS sequence"/>
</dbReference>
<gene>
    <name evidence="1" type="ORF">Ari01nite_80620</name>
</gene>
<dbReference type="EMBL" id="BOMV01000087">
    <property type="protein sequence ID" value="GIF00598.1"/>
    <property type="molecule type" value="Genomic_DNA"/>
</dbReference>
<name>A0A919N2K4_9ACTN</name>
<sequence>MLWQRFTARRTLTAEPMDNRWGASGRRHVPLIIREPEASWWAEQARTTVTVAAIREGDAGWHPERVVSRLAAEAADDELLVVFGSHGQARQHPLMAELRRCLPGCEVVPVPVRHRHGRLLRDAATVEHLLDDGHLPVVVTPANALHDVTAEIASYLRADRVLRVLQTSDGAELHQVWQRAPEPSVS</sequence>